<evidence type="ECO:0000313" key="2">
    <source>
        <dbReference type="Proteomes" id="UP000887574"/>
    </source>
</evidence>
<dbReference type="AlphaFoldDB" id="A0A915DAF0"/>
<dbReference type="Pfam" id="PF14374">
    <property type="entry name" value="Ribos_L4_asso_C"/>
    <property type="match status" value="1"/>
</dbReference>
<keyword evidence="2" id="KW-1185">Reference proteome</keyword>
<name>A0A915DAF0_9BILA</name>
<organism evidence="2 3">
    <name type="scientific">Ditylenchus dipsaci</name>
    <dbReference type="NCBI Taxonomy" id="166011"/>
    <lineage>
        <taxon>Eukaryota</taxon>
        <taxon>Metazoa</taxon>
        <taxon>Ecdysozoa</taxon>
        <taxon>Nematoda</taxon>
        <taxon>Chromadorea</taxon>
        <taxon>Rhabditida</taxon>
        <taxon>Tylenchina</taxon>
        <taxon>Tylenchomorpha</taxon>
        <taxon>Sphaerularioidea</taxon>
        <taxon>Anguinidae</taxon>
        <taxon>Anguininae</taxon>
        <taxon>Ditylenchus</taxon>
    </lineage>
</organism>
<protein>
    <submittedName>
        <fullName evidence="3">60S ribosomal protein L4 C-terminal domain-containing protein</fullName>
    </submittedName>
</protein>
<dbReference type="Proteomes" id="UP000887574">
    <property type="component" value="Unplaced"/>
</dbReference>
<dbReference type="InterPro" id="IPR025755">
    <property type="entry name" value="Ribos_uL4_C_dom"/>
</dbReference>
<dbReference type="InterPro" id="IPR045240">
    <property type="entry name" value="Ribosomal_uL4_euk/arch"/>
</dbReference>
<reference evidence="3" key="1">
    <citation type="submission" date="2022-11" db="UniProtKB">
        <authorList>
            <consortium name="WormBaseParasite"/>
        </authorList>
    </citation>
    <scope>IDENTIFICATION</scope>
</reference>
<feature type="domain" description="Large ribosomal subunit protein uL4 C-terminal" evidence="1">
    <location>
        <begin position="1"/>
        <end position="64"/>
    </location>
</feature>
<evidence type="ECO:0000259" key="1">
    <source>
        <dbReference type="Pfam" id="PF14374"/>
    </source>
</evidence>
<sequence>MTNSDFARLIRSEEITKVVRPCRKNTKKHKVHRNPLKKPALMVKLNPYAKVLRRAAVIASQKIEKAGKKKAATTNLAAKKTTKSLLLELLICR</sequence>
<proteinExistence type="predicted"/>
<evidence type="ECO:0000313" key="3">
    <source>
        <dbReference type="WBParaSite" id="jg178"/>
    </source>
</evidence>
<dbReference type="WBParaSite" id="jg178">
    <property type="protein sequence ID" value="jg178"/>
    <property type="gene ID" value="jg178"/>
</dbReference>
<accession>A0A915DAF0</accession>
<dbReference type="PANTHER" id="PTHR19431">
    <property type="entry name" value="60S RIBOSOMAL PROTEIN L4"/>
    <property type="match status" value="1"/>
</dbReference>